<dbReference type="GO" id="GO:0016747">
    <property type="term" value="F:acyltransferase activity, transferring groups other than amino-acyl groups"/>
    <property type="evidence" value="ECO:0007669"/>
    <property type="project" value="InterPro"/>
</dbReference>
<keyword evidence="1" id="KW-0812">Transmembrane</keyword>
<evidence type="ECO:0008006" key="6">
    <source>
        <dbReference type="Google" id="ProtNLM"/>
    </source>
</evidence>
<keyword evidence="5" id="KW-1185">Reference proteome</keyword>
<evidence type="ECO:0000259" key="3">
    <source>
        <dbReference type="Pfam" id="PF19040"/>
    </source>
</evidence>
<reference evidence="4" key="1">
    <citation type="submission" date="2007-07" db="EMBL/GenBank/DDBJ databases">
        <title>PCAP assembly of the Caenorhabditis remanei genome.</title>
        <authorList>
            <consortium name="The Caenorhabditis remanei Sequencing Consortium"/>
            <person name="Wilson R.K."/>
        </authorList>
    </citation>
    <scope>NUCLEOTIDE SEQUENCE [LARGE SCALE GENOMIC DNA]</scope>
    <source>
        <strain evidence="4">PB4641</strain>
    </source>
</reference>
<gene>
    <name evidence="4" type="ORF">CRE_23538</name>
</gene>
<feature type="domain" description="Acyltransferase 3" evidence="2">
    <location>
        <begin position="8"/>
        <end position="352"/>
    </location>
</feature>
<feature type="transmembrane region" description="Helical" evidence="1">
    <location>
        <begin position="336"/>
        <end position="353"/>
    </location>
</feature>
<dbReference type="PANTHER" id="PTHR23028">
    <property type="entry name" value="ACETYLTRANSFERASE"/>
    <property type="match status" value="1"/>
</dbReference>
<feature type="transmembrane region" description="Helical" evidence="1">
    <location>
        <begin position="12"/>
        <end position="28"/>
    </location>
</feature>
<evidence type="ECO:0000313" key="5">
    <source>
        <dbReference type="Proteomes" id="UP000008281"/>
    </source>
</evidence>
<dbReference type="FunCoup" id="E3MH92">
    <property type="interactions" value="36"/>
</dbReference>
<keyword evidence="1" id="KW-1133">Transmembrane helix</keyword>
<dbReference type="HOGENOM" id="CLU_005679_12_1_1"/>
<evidence type="ECO:0000256" key="1">
    <source>
        <dbReference type="SAM" id="Phobius"/>
    </source>
</evidence>
<proteinExistence type="predicted"/>
<feature type="transmembrane region" description="Helical" evidence="1">
    <location>
        <begin position="194"/>
        <end position="211"/>
    </location>
</feature>
<evidence type="ECO:0000259" key="2">
    <source>
        <dbReference type="Pfam" id="PF01757"/>
    </source>
</evidence>
<protein>
    <recommendedName>
        <fullName evidence="6">Acyl_transf_3 domain-containing protein</fullName>
    </recommendedName>
</protein>
<dbReference type="CTD" id="9808629"/>
<dbReference type="GO" id="GO:0000271">
    <property type="term" value="P:polysaccharide biosynthetic process"/>
    <property type="evidence" value="ECO:0007669"/>
    <property type="project" value="TreeGrafter"/>
</dbReference>
<dbReference type="PANTHER" id="PTHR23028:SF124">
    <property type="entry name" value="ACYL_TRANSF_3 DOMAIN-CONTAINING PROTEIN-RELATED"/>
    <property type="match status" value="1"/>
</dbReference>
<evidence type="ECO:0000313" key="4">
    <source>
        <dbReference type="EMBL" id="EFP01616.1"/>
    </source>
</evidence>
<feature type="transmembrane region" description="Helical" evidence="1">
    <location>
        <begin position="168"/>
        <end position="188"/>
    </location>
</feature>
<organism evidence="5">
    <name type="scientific">Caenorhabditis remanei</name>
    <name type="common">Caenorhabditis vulgaris</name>
    <dbReference type="NCBI Taxonomy" id="31234"/>
    <lineage>
        <taxon>Eukaryota</taxon>
        <taxon>Metazoa</taxon>
        <taxon>Ecdysozoa</taxon>
        <taxon>Nematoda</taxon>
        <taxon>Chromadorea</taxon>
        <taxon>Rhabditida</taxon>
        <taxon>Rhabditina</taxon>
        <taxon>Rhabditomorpha</taxon>
        <taxon>Rhabditoidea</taxon>
        <taxon>Rhabditidae</taxon>
        <taxon>Peloderinae</taxon>
        <taxon>Caenorhabditis</taxon>
    </lineage>
</organism>
<dbReference type="InterPro" id="IPR002656">
    <property type="entry name" value="Acyl_transf_3_dom"/>
</dbReference>
<feature type="transmembrane region" description="Helical" evidence="1">
    <location>
        <begin position="305"/>
        <end position="324"/>
    </location>
</feature>
<dbReference type="InterPro" id="IPR043968">
    <property type="entry name" value="SGNH"/>
</dbReference>
<dbReference type="OMA" id="TIFHEEC"/>
<accession>E3MH92</accession>
<feature type="transmembrane region" description="Helical" evidence="1">
    <location>
        <begin position="135"/>
        <end position="156"/>
    </location>
</feature>
<dbReference type="GO" id="GO:0016020">
    <property type="term" value="C:membrane"/>
    <property type="evidence" value="ECO:0007669"/>
    <property type="project" value="TreeGrafter"/>
</dbReference>
<dbReference type="Proteomes" id="UP000008281">
    <property type="component" value="Unassembled WGS sequence"/>
</dbReference>
<dbReference type="AlphaFoldDB" id="E3MH92"/>
<feature type="transmembrane region" description="Helical" evidence="1">
    <location>
        <begin position="365"/>
        <end position="383"/>
    </location>
</feature>
<feature type="domain" description="SGNH" evidence="3">
    <location>
        <begin position="434"/>
        <end position="670"/>
    </location>
</feature>
<dbReference type="STRING" id="31234.E3MH92"/>
<dbReference type="Pfam" id="PF19040">
    <property type="entry name" value="SGNH"/>
    <property type="match status" value="1"/>
</dbReference>
<sequence length="677" mass="78208">MESPQKRADLQGIRGIAIISVLAFHFFPKWCPNGYLGVDQFFVLSGFLMCMLLQKSDQHNPISLFTQFYSKRLKRILPLYLFVIFWAMISLYSVFPSTSEKINQNSASKALIFMSNRGKTKEEDYFQMLSIALDIFTHTWSLSVEIQFYLIIPLIYLIGSKFPVKIQYLFYISIACISYAFSAISTPTVSFNSVFARIWQFLTGFLIFMLSKSSDPLCQYKIIAQNDENDEKECQKLLENEDIQNDQKCSVIILSLSFFLTLGLIFVVFMPIPLDARFLRPLTTITTGMLIIFSKNDQKILSNRVLTYFGDVSYALYLVHWPMYAFWKLTEDGDEIALVLTLLASIILSIIIHETYEQWYLQQSISVIGMLTVILYILNIILVNKNEIIDRFEGISYRYGTLDNVTDEMTISDAARLNHIWSVNDYANLNTPYCEYESGGPLGWCRHKGLSGKYKVMSIGNSWAANHATIFHEECGHIAKSILQGSASACEPLYPSRQSEACRANFTDFEEHVRLEKPDYVFMFTRFITIGDPLPPNVTSFDMDPIYQIMKAQMLKMIENVSQKMYILHSMPRPNADFIERIVPMLRRGVPAEVIDNLLVDHTMYHLARRRYSQLENDCGGKCILVDYDPVFWNSTIQNFRFFDDKGFSYFTTVTHLSPRGLEHVRHVWTDVCRKIT</sequence>
<feature type="transmembrane region" description="Helical" evidence="1">
    <location>
        <begin position="75"/>
        <end position="95"/>
    </location>
</feature>
<dbReference type="RefSeq" id="XP_003104463.2">
    <property type="nucleotide sequence ID" value="XM_003104415.2"/>
</dbReference>
<dbReference type="Pfam" id="PF01757">
    <property type="entry name" value="Acyl_transf_3"/>
    <property type="match status" value="1"/>
</dbReference>
<dbReference type="InParanoid" id="E3MH92"/>
<dbReference type="GeneID" id="9808629"/>
<keyword evidence="1" id="KW-0472">Membrane</keyword>
<name>E3MH92_CAERE</name>
<feature type="transmembrane region" description="Helical" evidence="1">
    <location>
        <begin position="278"/>
        <end position="293"/>
    </location>
</feature>
<dbReference type="InterPro" id="IPR050879">
    <property type="entry name" value="Acyltransferase_3"/>
</dbReference>
<dbReference type="OrthoDB" id="5825384at2759"/>
<feature type="transmembrane region" description="Helical" evidence="1">
    <location>
        <begin position="251"/>
        <end position="272"/>
    </location>
</feature>
<dbReference type="KEGG" id="crq:GCK72_021550"/>
<dbReference type="EMBL" id="DS268444">
    <property type="protein sequence ID" value="EFP01616.1"/>
    <property type="molecule type" value="Genomic_DNA"/>
</dbReference>
<dbReference type="eggNOG" id="ENOG502SGA9">
    <property type="taxonomic scope" value="Eukaryota"/>
</dbReference>